<keyword evidence="9" id="KW-0472">Membrane</keyword>
<feature type="domain" description="ABC transporter" evidence="10">
    <location>
        <begin position="259"/>
        <end position="502"/>
    </location>
</feature>
<proteinExistence type="inferred from homology"/>
<evidence type="ECO:0000259" key="10">
    <source>
        <dbReference type="PROSITE" id="PS50893"/>
    </source>
</evidence>
<dbReference type="PROSITE" id="PS00211">
    <property type="entry name" value="ABC_TRANSPORTER_1"/>
    <property type="match status" value="1"/>
</dbReference>
<evidence type="ECO:0000256" key="9">
    <source>
        <dbReference type="ARBA" id="ARBA00023136"/>
    </source>
</evidence>
<dbReference type="EMBL" id="PKUQ01000022">
    <property type="protein sequence ID" value="PLW76863.1"/>
    <property type="molecule type" value="Genomic_DNA"/>
</dbReference>
<evidence type="ECO:0000313" key="12">
    <source>
        <dbReference type="Proteomes" id="UP000234881"/>
    </source>
</evidence>
<feature type="domain" description="ABC transporter" evidence="10">
    <location>
        <begin position="4"/>
        <end position="244"/>
    </location>
</feature>
<keyword evidence="2" id="KW-0813">Transport</keyword>
<dbReference type="Gene3D" id="3.40.50.300">
    <property type="entry name" value="P-loop containing nucleotide triphosphate hydrolases"/>
    <property type="match status" value="2"/>
</dbReference>
<evidence type="ECO:0000256" key="1">
    <source>
        <dbReference type="ARBA" id="ARBA00005417"/>
    </source>
</evidence>
<keyword evidence="5" id="KW-0677">Repeat</keyword>
<dbReference type="CDD" id="cd03215">
    <property type="entry name" value="ABC_Carb_Monos_II"/>
    <property type="match status" value="1"/>
</dbReference>
<evidence type="ECO:0000256" key="4">
    <source>
        <dbReference type="ARBA" id="ARBA00022597"/>
    </source>
</evidence>
<dbReference type="OrthoDB" id="9805029at2"/>
<dbReference type="InterPro" id="IPR003439">
    <property type="entry name" value="ABC_transporter-like_ATP-bd"/>
</dbReference>
<keyword evidence="12" id="KW-1185">Reference proteome</keyword>
<sequence length="503" mass="54390">MCRLQLQKICKTYGATTALASGDLVLDQGEVHVLIGANGSGKSTLCKVVAGSVKPDGGLFELDGKSVSLDSPQAAREKGICLFYQELSLSNHLSVAENICLYAIPTKAGVWVDDQALQNRAARYIEKFSAVVGDGFSAEIPVGRLRPDQKQLVEIMKTLASEASILIFDEPTSALDRAQVECFFSILADLKREGRSIIFISHRMDEIFEIGDRITVIRDGTTVSSRLISETTHEAVIHDMIGEQAPVDTPTPVAPHAKHKSSDKLRLQAKNLVGSRLKNVSFELAQGEILGLGGLHGQGQSQLLRTLFGAERLQSGEILGNQGPFKNSSPRAAIRNGFSYVSGDRVRDGVISGRSIMENVAPIHFLKDNKFLAFPSVLTPVVEPALAALSTKYESLSHSIGSLSGGNQQKAVIARWLTNPPDILLLDDPTKGIDLGAKNELFALVRKLANEGMAIILYSSEDVELLAHSNRILVFNNGSISKELVGTEKNRFNLYQAAYAGAK</sequence>
<evidence type="ECO:0000256" key="5">
    <source>
        <dbReference type="ARBA" id="ARBA00022737"/>
    </source>
</evidence>
<organism evidence="11 12">
    <name type="scientific">Cohaesibacter celericrescens</name>
    <dbReference type="NCBI Taxonomy" id="2067669"/>
    <lineage>
        <taxon>Bacteria</taxon>
        <taxon>Pseudomonadati</taxon>
        <taxon>Pseudomonadota</taxon>
        <taxon>Alphaproteobacteria</taxon>
        <taxon>Hyphomicrobiales</taxon>
        <taxon>Cohaesibacteraceae</taxon>
    </lineage>
</organism>
<dbReference type="PANTHER" id="PTHR43790">
    <property type="entry name" value="CARBOHYDRATE TRANSPORT ATP-BINDING PROTEIN MG119-RELATED"/>
    <property type="match status" value="1"/>
</dbReference>
<comment type="similarity">
    <text evidence="1">Belongs to the ABC transporter superfamily.</text>
</comment>
<dbReference type="RefSeq" id="WP_101534151.1">
    <property type="nucleotide sequence ID" value="NZ_PKUQ01000022.1"/>
</dbReference>
<keyword evidence="8" id="KW-1278">Translocase</keyword>
<dbReference type="PANTHER" id="PTHR43790:SF3">
    <property type="entry name" value="D-ALLOSE IMPORT ATP-BINDING PROTEIN ALSA-RELATED"/>
    <property type="match status" value="1"/>
</dbReference>
<keyword evidence="3" id="KW-1003">Cell membrane</keyword>
<evidence type="ECO:0000256" key="2">
    <source>
        <dbReference type="ARBA" id="ARBA00022448"/>
    </source>
</evidence>
<dbReference type="PROSITE" id="PS50893">
    <property type="entry name" value="ABC_TRANSPORTER_2"/>
    <property type="match status" value="2"/>
</dbReference>
<keyword evidence="4" id="KW-0762">Sugar transport</keyword>
<keyword evidence="7 11" id="KW-0067">ATP-binding</keyword>
<dbReference type="InterPro" id="IPR003593">
    <property type="entry name" value="AAA+_ATPase"/>
</dbReference>
<dbReference type="CDD" id="cd03216">
    <property type="entry name" value="ABC_Carb_Monos_I"/>
    <property type="match status" value="1"/>
</dbReference>
<keyword evidence="6" id="KW-0547">Nucleotide-binding</keyword>
<reference evidence="11 12" key="1">
    <citation type="submission" date="2018-01" db="EMBL/GenBank/DDBJ databases">
        <title>The draft genome sequence of Cohaesibacter sp. H1304.</title>
        <authorList>
            <person name="Wang N.-N."/>
            <person name="Du Z.-J."/>
        </authorList>
    </citation>
    <scope>NUCLEOTIDE SEQUENCE [LARGE SCALE GENOMIC DNA]</scope>
    <source>
        <strain evidence="11 12">H1304</strain>
    </source>
</reference>
<evidence type="ECO:0000256" key="8">
    <source>
        <dbReference type="ARBA" id="ARBA00022967"/>
    </source>
</evidence>
<dbReference type="Pfam" id="PF00005">
    <property type="entry name" value="ABC_tran"/>
    <property type="match status" value="2"/>
</dbReference>
<dbReference type="InterPro" id="IPR017871">
    <property type="entry name" value="ABC_transporter-like_CS"/>
</dbReference>
<dbReference type="SUPFAM" id="SSF52540">
    <property type="entry name" value="P-loop containing nucleoside triphosphate hydrolases"/>
    <property type="match status" value="2"/>
</dbReference>
<accession>A0A2N5XQT2</accession>
<name>A0A2N5XQT2_9HYPH</name>
<evidence type="ECO:0000256" key="7">
    <source>
        <dbReference type="ARBA" id="ARBA00022840"/>
    </source>
</evidence>
<dbReference type="InterPro" id="IPR027417">
    <property type="entry name" value="P-loop_NTPase"/>
</dbReference>
<dbReference type="Proteomes" id="UP000234881">
    <property type="component" value="Unassembled WGS sequence"/>
</dbReference>
<evidence type="ECO:0000256" key="6">
    <source>
        <dbReference type="ARBA" id="ARBA00022741"/>
    </source>
</evidence>
<dbReference type="InterPro" id="IPR050107">
    <property type="entry name" value="ABC_carbohydrate_import_ATPase"/>
</dbReference>
<dbReference type="GO" id="GO:0005524">
    <property type="term" value="F:ATP binding"/>
    <property type="evidence" value="ECO:0007669"/>
    <property type="project" value="UniProtKB-KW"/>
</dbReference>
<protein>
    <submittedName>
        <fullName evidence="11">Sugar ABC transporter ATP-binding protein</fullName>
    </submittedName>
</protein>
<dbReference type="AlphaFoldDB" id="A0A2N5XQT2"/>
<dbReference type="SMART" id="SM00382">
    <property type="entry name" value="AAA"/>
    <property type="match status" value="2"/>
</dbReference>
<comment type="caution">
    <text evidence="11">The sequence shown here is derived from an EMBL/GenBank/DDBJ whole genome shotgun (WGS) entry which is preliminary data.</text>
</comment>
<evidence type="ECO:0000256" key="3">
    <source>
        <dbReference type="ARBA" id="ARBA00022475"/>
    </source>
</evidence>
<evidence type="ECO:0000313" key="11">
    <source>
        <dbReference type="EMBL" id="PLW76863.1"/>
    </source>
</evidence>
<gene>
    <name evidence="11" type="ORF">C0081_12450</name>
</gene>
<dbReference type="GO" id="GO:0016887">
    <property type="term" value="F:ATP hydrolysis activity"/>
    <property type="evidence" value="ECO:0007669"/>
    <property type="project" value="InterPro"/>
</dbReference>